<reference evidence="4" key="1">
    <citation type="submission" date="2022-11" db="UniProtKB">
        <authorList>
            <consortium name="WormBaseParasite"/>
        </authorList>
    </citation>
    <scope>IDENTIFICATION</scope>
</reference>
<dbReference type="InterPro" id="IPR015422">
    <property type="entry name" value="PyrdxlP-dep_Trfase_small"/>
</dbReference>
<dbReference type="PANTHER" id="PTHR45744">
    <property type="entry name" value="TYROSINE AMINOTRANSFERASE"/>
    <property type="match status" value="1"/>
</dbReference>
<dbReference type="Pfam" id="PF00155">
    <property type="entry name" value="Aminotran_1_2"/>
    <property type="match status" value="3"/>
</dbReference>
<dbReference type="GO" id="GO:0030170">
    <property type="term" value="F:pyridoxal phosphate binding"/>
    <property type="evidence" value="ECO:0007669"/>
    <property type="project" value="InterPro"/>
</dbReference>
<feature type="domain" description="Aminotransferase class I/classII large" evidence="2">
    <location>
        <begin position="92"/>
        <end position="208"/>
    </location>
</feature>
<name>A0A915DKK4_9BILA</name>
<dbReference type="WBParaSite" id="jg20560">
    <property type="protein sequence ID" value="jg20560"/>
    <property type="gene ID" value="jg20560"/>
</dbReference>
<protein>
    <submittedName>
        <fullName evidence="4">Aminotransferase class I/classII domain-containing protein</fullName>
    </submittedName>
</protein>
<organism evidence="3 4">
    <name type="scientific">Ditylenchus dipsaci</name>
    <dbReference type="NCBI Taxonomy" id="166011"/>
    <lineage>
        <taxon>Eukaryota</taxon>
        <taxon>Metazoa</taxon>
        <taxon>Ecdysozoa</taxon>
        <taxon>Nematoda</taxon>
        <taxon>Chromadorea</taxon>
        <taxon>Rhabditida</taxon>
        <taxon>Tylenchina</taxon>
        <taxon>Tylenchomorpha</taxon>
        <taxon>Sphaerularioidea</taxon>
        <taxon>Anguinidae</taxon>
        <taxon>Anguininae</taxon>
        <taxon>Ditylenchus</taxon>
    </lineage>
</organism>
<sequence>MNILSTIAKMKLFIRLFELVILCSLICQVYSTPFLSKSNSNTFGFNRLSVIKNRQAKVWATIPKTRLANATRLPVLEWMIETKQIVPNPNKEQIYFAIGDPTLNGQMVNDESVQAVVDAVNSHKYDGYNSPSGILSAREAVAKRIFEDGGEPTTADDIILTLGGSHALWLAILGLADPGDNILISKPSFPYYKAAILTPNEIEAREYSIDLETREIDLLPIITDEIYQKVVYDGVFVPLAKLAPKVPILMCDGLSKRIHVPGWRLGWLVIYDRYDVLAEVKENVDQSYSNLSQTKGIKPYKPEAAMYMLVQIDDELISMDDIEFCKQMIAEQSLYLLPGSFFGAPNHFRMLMNRKKEQTLEAVDRIVEFVNNVLTPVTLPPMNLMVEENPDNIYLFGPEHQKAVHKAPYVAVN</sequence>
<dbReference type="Gene3D" id="3.90.1150.10">
    <property type="entry name" value="Aspartate Aminotransferase, domain 1"/>
    <property type="match status" value="2"/>
</dbReference>
<accession>A0A915DKK4</accession>
<feature type="transmembrane region" description="Helical" evidence="1">
    <location>
        <begin position="12"/>
        <end position="31"/>
    </location>
</feature>
<dbReference type="Gene3D" id="3.40.640.10">
    <property type="entry name" value="Type I PLP-dependent aspartate aminotransferase-like (Major domain)"/>
    <property type="match status" value="2"/>
</dbReference>
<proteinExistence type="predicted"/>
<dbReference type="InterPro" id="IPR015421">
    <property type="entry name" value="PyrdxlP-dep_Trfase_major"/>
</dbReference>
<dbReference type="InterPro" id="IPR015424">
    <property type="entry name" value="PyrdxlP-dep_Trfase"/>
</dbReference>
<dbReference type="InterPro" id="IPR004839">
    <property type="entry name" value="Aminotransferase_I/II_large"/>
</dbReference>
<dbReference type="SUPFAM" id="SSF53383">
    <property type="entry name" value="PLP-dependent transferases"/>
    <property type="match status" value="1"/>
</dbReference>
<dbReference type="Proteomes" id="UP000887574">
    <property type="component" value="Unplaced"/>
</dbReference>
<feature type="domain" description="Aminotransferase class I/classII large" evidence="2">
    <location>
        <begin position="220"/>
        <end position="272"/>
    </location>
</feature>
<keyword evidence="1" id="KW-0812">Transmembrane</keyword>
<dbReference type="GO" id="GO:0006572">
    <property type="term" value="P:L-tyrosine catabolic process"/>
    <property type="evidence" value="ECO:0007669"/>
    <property type="project" value="TreeGrafter"/>
</dbReference>
<evidence type="ECO:0000313" key="3">
    <source>
        <dbReference type="Proteomes" id="UP000887574"/>
    </source>
</evidence>
<evidence type="ECO:0000313" key="4">
    <source>
        <dbReference type="WBParaSite" id="jg20560"/>
    </source>
</evidence>
<evidence type="ECO:0000256" key="1">
    <source>
        <dbReference type="SAM" id="Phobius"/>
    </source>
</evidence>
<keyword evidence="3" id="KW-1185">Reference proteome</keyword>
<dbReference type="CDD" id="cd00609">
    <property type="entry name" value="AAT_like"/>
    <property type="match status" value="1"/>
</dbReference>
<dbReference type="GO" id="GO:0004838">
    <property type="term" value="F:L-tyrosine-2-oxoglutarate transaminase activity"/>
    <property type="evidence" value="ECO:0007669"/>
    <property type="project" value="TreeGrafter"/>
</dbReference>
<keyword evidence="1" id="KW-0472">Membrane</keyword>
<keyword evidence="1" id="KW-1133">Transmembrane helix</keyword>
<dbReference type="PANTHER" id="PTHR45744:SF2">
    <property type="entry name" value="TYROSINE AMINOTRANSFERASE"/>
    <property type="match status" value="1"/>
</dbReference>
<feature type="domain" description="Aminotransferase class I/classII large" evidence="2">
    <location>
        <begin position="279"/>
        <end position="366"/>
    </location>
</feature>
<evidence type="ECO:0000259" key="2">
    <source>
        <dbReference type="Pfam" id="PF00155"/>
    </source>
</evidence>
<dbReference type="AlphaFoldDB" id="A0A915DKK4"/>